<reference evidence="3" key="1">
    <citation type="submission" date="2023-07" db="EMBL/GenBank/DDBJ databases">
        <title>A chromosome-level genome assembly of Lolium multiflorum.</title>
        <authorList>
            <person name="Chen Y."/>
            <person name="Copetti D."/>
            <person name="Kolliker R."/>
            <person name="Studer B."/>
        </authorList>
    </citation>
    <scope>NUCLEOTIDE SEQUENCE</scope>
    <source>
        <strain evidence="3">02402/16</strain>
        <tissue evidence="3">Leaf</tissue>
    </source>
</reference>
<evidence type="ECO:0000313" key="3">
    <source>
        <dbReference type="EMBL" id="KAK1691949.1"/>
    </source>
</evidence>
<evidence type="ECO:0000256" key="2">
    <source>
        <dbReference type="SAM" id="MobiDB-lite"/>
    </source>
</evidence>
<keyword evidence="4" id="KW-1185">Reference proteome</keyword>
<dbReference type="Proteomes" id="UP001231189">
    <property type="component" value="Unassembled WGS sequence"/>
</dbReference>
<comment type="caution">
    <text evidence="3">The sequence shown here is derived from an EMBL/GenBank/DDBJ whole genome shotgun (WGS) entry which is preliminary data.</text>
</comment>
<keyword evidence="1" id="KW-0175">Coiled coil</keyword>
<gene>
    <name evidence="3" type="ORF">QYE76_008646</name>
</gene>
<evidence type="ECO:0000256" key="1">
    <source>
        <dbReference type="SAM" id="Coils"/>
    </source>
</evidence>
<feature type="compositionally biased region" description="Basic and acidic residues" evidence="2">
    <location>
        <begin position="245"/>
        <end position="255"/>
    </location>
</feature>
<feature type="region of interest" description="Disordered" evidence="2">
    <location>
        <begin position="245"/>
        <end position="280"/>
    </location>
</feature>
<feature type="compositionally biased region" description="Acidic residues" evidence="2">
    <location>
        <begin position="264"/>
        <end position="280"/>
    </location>
</feature>
<accession>A0AAD8TTB8</accession>
<organism evidence="3 4">
    <name type="scientific">Lolium multiflorum</name>
    <name type="common">Italian ryegrass</name>
    <name type="synonym">Lolium perenne subsp. multiflorum</name>
    <dbReference type="NCBI Taxonomy" id="4521"/>
    <lineage>
        <taxon>Eukaryota</taxon>
        <taxon>Viridiplantae</taxon>
        <taxon>Streptophyta</taxon>
        <taxon>Embryophyta</taxon>
        <taxon>Tracheophyta</taxon>
        <taxon>Spermatophyta</taxon>
        <taxon>Magnoliopsida</taxon>
        <taxon>Liliopsida</taxon>
        <taxon>Poales</taxon>
        <taxon>Poaceae</taxon>
        <taxon>BOP clade</taxon>
        <taxon>Pooideae</taxon>
        <taxon>Poodae</taxon>
        <taxon>Poeae</taxon>
        <taxon>Poeae Chloroplast Group 2 (Poeae type)</taxon>
        <taxon>Loliodinae</taxon>
        <taxon>Loliinae</taxon>
        <taxon>Lolium</taxon>
    </lineage>
</organism>
<proteinExistence type="predicted"/>
<protein>
    <submittedName>
        <fullName evidence="3">Uncharacterized protein</fullName>
    </submittedName>
</protein>
<feature type="coiled-coil region" evidence="1">
    <location>
        <begin position="133"/>
        <end position="184"/>
    </location>
</feature>
<name>A0AAD8TTB8_LOLMU</name>
<evidence type="ECO:0000313" key="4">
    <source>
        <dbReference type="Proteomes" id="UP001231189"/>
    </source>
</evidence>
<dbReference type="AlphaFoldDB" id="A0AAD8TTB8"/>
<sequence length="280" mass="31867">MSSTLMTFLKIPLTMAIPPRGPPHLFLRKISQAPLRGPEVQEQKVKLLQVTNATRVDPRPTPSLQKPTLAQRHAEVSTMLNKVWGKPDEEMRELADLEDGLKEFFAKHKEVRQTTRKLHEDLRVHVLEQITEIEGLRQNAENSQKAIQLLETRLQEETAKHSSLDELSAKVKVLEAENESLKTFIQESSNKETQARKELSDKHARVLADLNEKLEKSQGRVISLGFSDAEEEEEGERVLWRRLRSSVEHSRRLGDDSEAGSGDSDGDDSTYQESEEEDSE</sequence>
<dbReference type="EMBL" id="JAUUTY010000001">
    <property type="protein sequence ID" value="KAK1691949.1"/>
    <property type="molecule type" value="Genomic_DNA"/>
</dbReference>